<evidence type="ECO:0000256" key="2">
    <source>
        <dbReference type="SAM" id="Phobius"/>
    </source>
</evidence>
<feature type="transmembrane region" description="Helical" evidence="2">
    <location>
        <begin position="86"/>
        <end position="108"/>
    </location>
</feature>
<dbReference type="GO" id="GO:0016607">
    <property type="term" value="C:nuclear speck"/>
    <property type="evidence" value="ECO:0007669"/>
    <property type="project" value="TreeGrafter"/>
</dbReference>
<keyword evidence="2" id="KW-1133">Transmembrane helix</keyword>
<dbReference type="OrthoDB" id="271273at2759"/>
<dbReference type="EMBL" id="CAJNNV010013454">
    <property type="protein sequence ID" value="CAE8601711.1"/>
    <property type="molecule type" value="Genomic_DNA"/>
</dbReference>
<dbReference type="GO" id="GO:0000209">
    <property type="term" value="P:protein polyubiquitination"/>
    <property type="evidence" value="ECO:0007669"/>
    <property type="project" value="TreeGrafter"/>
</dbReference>
<name>A0A813ERR1_POLGL</name>
<evidence type="ECO:0000256" key="1">
    <source>
        <dbReference type="ARBA" id="ARBA00022679"/>
    </source>
</evidence>
<keyword evidence="1" id="KW-0808">Transferase</keyword>
<proteinExistence type="predicted"/>
<feature type="transmembrane region" description="Helical" evidence="2">
    <location>
        <begin position="217"/>
        <end position="240"/>
    </location>
</feature>
<feature type="transmembrane region" description="Helical" evidence="2">
    <location>
        <begin position="188"/>
        <end position="210"/>
    </location>
</feature>
<dbReference type="InterPro" id="IPR045322">
    <property type="entry name" value="HECTD1/TRIP12-like"/>
</dbReference>
<gene>
    <name evidence="3" type="ORF">PGLA1383_LOCUS19995</name>
</gene>
<dbReference type="AlphaFoldDB" id="A0A813ERR1"/>
<dbReference type="PANTHER" id="PTHR45670:SF1">
    <property type="entry name" value="E3 UBIQUITIN-PROTEIN LIGASE HECTD1"/>
    <property type="match status" value="1"/>
</dbReference>
<keyword evidence="4" id="KW-1185">Reference proteome</keyword>
<organism evidence="3 4">
    <name type="scientific">Polarella glacialis</name>
    <name type="common">Dinoflagellate</name>
    <dbReference type="NCBI Taxonomy" id="89957"/>
    <lineage>
        <taxon>Eukaryota</taxon>
        <taxon>Sar</taxon>
        <taxon>Alveolata</taxon>
        <taxon>Dinophyceae</taxon>
        <taxon>Suessiales</taxon>
        <taxon>Suessiaceae</taxon>
        <taxon>Polarella</taxon>
    </lineage>
</organism>
<evidence type="ECO:0000313" key="3">
    <source>
        <dbReference type="EMBL" id="CAE8601711.1"/>
    </source>
</evidence>
<dbReference type="GO" id="GO:0061630">
    <property type="term" value="F:ubiquitin protein ligase activity"/>
    <property type="evidence" value="ECO:0007669"/>
    <property type="project" value="InterPro"/>
</dbReference>
<accession>A0A813ERR1</accession>
<dbReference type="PANTHER" id="PTHR45670">
    <property type="entry name" value="E3 UBIQUITIN-PROTEIN LIGASE TRIP12"/>
    <property type="match status" value="1"/>
</dbReference>
<dbReference type="Proteomes" id="UP000654075">
    <property type="component" value="Unassembled WGS sequence"/>
</dbReference>
<reference evidence="3" key="1">
    <citation type="submission" date="2021-02" db="EMBL/GenBank/DDBJ databases">
        <authorList>
            <person name="Dougan E. K."/>
            <person name="Rhodes N."/>
            <person name="Thang M."/>
            <person name="Chan C."/>
        </authorList>
    </citation>
    <scope>NUCLEOTIDE SEQUENCE</scope>
</reference>
<protein>
    <submittedName>
        <fullName evidence="3">Uncharacterized protein</fullName>
    </submittedName>
</protein>
<comment type="caution">
    <text evidence="3">The sequence shown here is derived from an EMBL/GenBank/DDBJ whole genome shotgun (WGS) entry which is preliminary data.</text>
</comment>
<keyword evidence="2" id="KW-0472">Membrane</keyword>
<feature type="transmembrane region" description="Helical" evidence="2">
    <location>
        <begin position="115"/>
        <end position="132"/>
    </location>
</feature>
<sequence length="259" mass="28713">MYPVSELPDAVARDMYGSHPQSAAEGSKPSVQRQLMAKCGDNPSVTDAIEMLHLLSSQKHNLNVEASSWVSAKLDRKLRYQLEDPLSALSGTLPVWATTLPLLCPFLFSLKTRRMLLKYTAFGPAFAVHWIQESKVGSFLKRRATVQTELNAATDPRKMQDLSQELSNIEEHVVRSNFWLGTLQSLGFAYGDLLFSCCCLFCCCCCYYCCSCSCSCCCGCGCCCCFCCCCCCCCCLFLLFSSILNMFSSVHLKQLQGAH</sequence>
<dbReference type="GO" id="GO:0043161">
    <property type="term" value="P:proteasome-mediated ubiquitin-dependent protein catabolic process"/>
    <property type="evidence" value="ECO:0007669"/>
    <property type="project" value="TreeGrafter"/>
</dbReference>
<evidence type="ECO:0000313" key="4">
    <source>
        <dbReference type="Proteomes" id="UP000654075"/>
    </source>
</evidence>
<keyword evidence="2" id="KW-0812">Transmembrane</keyword>